<dbReference type="InterPro" id="IPR036691">
    <property type="entry name" value="Endo/exonu/phosph_ase_sf"/>
</dbReference>
<dbReference type="EMBL" id="JAZDWU010000008">
    <property type="protein sequence ID" value="KAK9992950.1"/>
    <property type="molecule type" value="Genomic_DNA"/>
</dbReference>
<evidence type="ECO:0000313" key="1">
    <source>
        <dbReference type="EMBL" id="KAK9992950.1"/>
    </source>
</evidence>
<comment type="caution">
    <text evidence="1">The sequence shown here is derived from an EMBL/GenBank/DDBJ whole genome shotgun (WGS) entry which is preliminary data.</text>
</comment>
<dbReference type="Proteomes" id="UP001459277">
    <property type="component" value="Unassembled WGS sequence"/>
</dbReference>
<evidence type="ECO:0000313" key="2">
    <source>
        <dbReference type="Proteomes" id="UP001459277"/>
    </source>
</evidence>
<name>A0AAW2C7B4_9ROSI</name>
<dbReference type="SUPFAM" id="SSF56219">
    <property type="entry name" value="DNase I-like"/>
    <property type="match status" value="1"/>
</dbReference>
<dbReference type="AlphaFoldDB" id="A0AAW2C7B4"/>
<keyword evidence="2" id="KW-1185">Reference proteome</keyword>
<organism evidence="1 2">
    <name type="scientific">Lithocarpus litseifolius</name>
    <dbReference type="NCBI Taxonomy" id="425828"/>
    <lineage>
        <taxon>Eukaryota</taxon>
        <taxon>Viridiplantae</taxon>
        <taxon>Streptophyta</taxon>
        <taxon>Embryophyta</taxon>
        <taxon>Tracheophyta</taxon>
        <taxon>Spermatophyta</taxon>
        <taxon>Magnoliopsida</taxon>
        <taxon>eudicotyledons</taxon>
        <taxon>Gunneridae</taxon>
        <taxon>Pentapetalae</taxon>
        <taxon>rosids</taxon>
        <taxon>fabids</taxon>
        <taxon>Fagales</taxon>
        <taxon>Fagaceae</taxon>
        <taxon>Lithocarpus</taxon>
    </lineage>
</organism>
<evidence type="ECO:0008006" key="3">
    <source>
        <dbReference type="Google" id="ProtNLM"/>
    </source>
</evidence>
<accession>A0AAW2C7B4</accession>
<sequence>MVGSTMHRFSDFIFSHGLVAHLPMEGGNFIWFNSLSHFSIDRFLLTLSLEELFSLVTRRRLPRLLSDHQPILLHVEVRKDSRPSVGVASTNPIAPISDLRCAIQVLLLKFQAEPPSSRRADVLDDEVSIWTSSKGDVPRALWNCLIQRCISGRANFFLGDSYHWNINSIPSV</sequence>
<reference evidence="1 2" key="1">
    <citation type="submission" date="2024-01" db="EMBL/GenBank/DDBJ databases">
        <title>A telomere-to-telomere, gap-free genome of sweet tea (Lithocarpus litseifolius).</title>
        <authorList>
            <person name="Zhou J."/>
        </authorList>
    </citation>
    <scope>NUCLEOTIDE SEQUENCE [LARGE SCALE GENOMIC DNA]</scope>
    <source>
        <strain evidence="1">Zhou-2022a</strain>
        <tissue evidence="1">Leaf</tissue>
    </source>
</reference>
<proteinExistence type="predicted"/>
<protein>
    <recommendedName>
        <fullName evidence="3">Reverse transcriptase</fullName>
    </recommendedName>
</protein>
<gene>
    <name evidence="1" type="ORF">SO802_022653</name>
</gene>